<gene>
    <name evidence="1" type="ORF">N7449_011725</name>
</gene>
<dbReference type="Proteomes" id="UP001150942">
    <property type="component" value="Unassembled WGS sequence"/>
</dbReference>
<sequence length="167" mass="19235">MSNSNNILRRSQSRMNIPLLLEALEPLANRNDLFANHDVTLANSLALSRIVRWNMQHFMILITNLFLEGSVEHHPKHPLLVRERSIAALTFLPEGTFSFLKFGIWIDLLVIIWNNQRPSGETVCILAREHEIYLQALISLPVIQRIIIGENVDISSKNRTGQYREKD</sequence>
<accession>A0A9W9INZ0</accession>
<keyword evidence="2" id="KW-1185">Reference proteome</keyword>
<name>A0A9W9INZ0_9EURO</name>
<dbReference type="EMBL" id="JAPQKQ010000009">
    <property type="protein sequence ID" value="KAJ5181578.1"/>
    <property type="molecule type" value="Genomic_DNA"/>
</dbReference>
<evidence type="ECO:0000313" key="1">
    <source>
        <dbReference type="EMBL" id="KAJ5181578.1"/>
    </source>
</evidence>
<proteinExistence type="predicted"/>
<organism evidence="1 2">
    <name type="scientific">Penicillium cf. viridicatum</name>
    <dbReference type="NCBI Taxonomy" id="2972119"/>
    <lineage>
        <taxon>Eukaryota</taxon>
        <taxon>Fungi</taxon>
        <taxon>Dikarya</taxon>
        <taxon>Ascomycota</taxon>
        <taxon>Pezizomycotina</taxon>
        <taxon>Eurotiomycetes</taxon>
        <taxon>Eurotiomycetidae</taxon>
        <taxon>Eurotiales</taxon>
        <taxon>Aspergillaceae</taxon>
        <taxon>Penicillium</taxon>
    </lineage>
</organism>
<dbReference type="AlphaFoldDB" id="A0A9W9INZ0"/>
<reference evidence="1" key="1">
    <citation type="submission" date="2022-11" db="EMBL/GenBank/DDBJ databases">
        <authorList>
            <person name="Petersen C."/>
        </authorList>
    </citation>
    <scope>NUCLEOTIDE SEQUENCE</scope>
    <source>
        <strain evidence="1">IBT 20477</strain>
    </source>
</reference>
<comment type="caution">
    <text evidence="1">The sequence shown here is derived from an EMBL/GenBank/DDBJ whole genome shotgun (WGS) entry which is preliminary data.</text>
</comment>
<reference evidence="1" key="2">
    <citation type="journal article" date="2023" name="IMA Fungus">
        <title>Comparative genomic study of the Penicillium genus elucidates a diverse pangenome and 15 lateral gene transfer events.</title>
        <authorList>
            <person name="Petersen C."/>
            <person name="Sorensen T."/>
            <person name="Nielsen M.R."/>
            <person name="Sondergaard T.E."/>
            <person name="Sorensen J.L."/>
            <person name="Fitzpatrick D.A."/>
            <person name="Frisvad J.C."/>
            <person name="Nielsen K.L."/>
        </authorList>
    </citation>
    <scope>NUCLEOTIDE SEQUENCE</scope>
    <source>
        <strain evidence="1">IBT 20477</strain>
    </source>
</reference>
<protein>
    <submittedName>
        <fullName evidence="1">Uncharacterized protein</fullName>
    </submittedName>
</protein>
<evidence type="ECO:0000313" key="2">
    <source>
        <dbReference type="Proteomes" id="UP001150942"/>
    </source>
</evidence>